<dbReference type="SUPFAM" id="SSF52166">
    <property type="entry name" value="Ribosomal protein L4"/>
    <property type="match status" value="1"/>
</dbReference>
<keyword evidence="3 5" id="KW-0687">Ribonucleoprotein</keyword>
<dbReference type="HAMAP" id="MF_01328_B">
    <property type="entry name" value="Ribosomal_uL4_B"/>
    <property type="match status" value="1"/>
</dbReference>
<dbReference type="GO" id="GO:0019843">
    <property type="term" value="F:rRNA binding"/>
    <property type="evidence" value="ECO:0007669"/>
    <property type="project" value="UniProtKB-UniRule"/>
</dbReference>
<keyword evidence="5" id="KW-0694">RNA-binding</keyword>
<evidence type="ECO:0000256" key="2">
    <source>
        <dbReference type="ARBA" id="ARBA00022980"/>
    </source>
</evidence>
<feature type="compositionally biased region" description="Basic residues" evidence="6">
    <location>
        <begin position="62"/>
        <end position="76"/>
    </location>
</feature>
<organism evidence="7 8">
    <name type="scientific">Candidatus Niyogibacteria bacterium RIFCSPLOWO2_01_FULL_45_48</name>
    <dbReference type="NCBI Taxonomy" id="1801724"/>
    <lineage>
        <taxon>Bacteria</taxon>
        <taxon>Candidatus Niyogiibacteriota</taxon>
    </lineage>
</organism>
<comment type="function">
    <text evidence="5">One of the primary rRNA binding proteins, this protein initially binds near the 5'-end of the 23S rRNA. It is important during the early stages of 50S assembly. It makes multiple contacts with different domains of the 23S rRNA in the assembled 50S subunit and ribosome.</text>
</comment>
<comment type="similarity">
    <text evidence="1 5">Belongs to the universal ribosomal protein uL4 family.</text>
</comment>
<dbReference type="EMBL" id="MHMQ01000014">
    <property type="protein sequence ID" value="OGZ30746.1"/>
    <property type="molecule type" value="Genomic_DNA"/>
</dbReference>
<evidence type="ECO:0000313" key="8">
    <source>
        <dbReference type="Proteomes" id="UP000177486"/>
    </source>
</evidence>
<dbReference type="GO" id="GO:0003735">
    <property type="term" value="F:structural constituent of ribosome"/>
    <property type="evidence" value="ECO:0007669"/>
    <property type="project" value="InterPro"/>
</dbReference>
<comment type="function">
    <text evidence="5">Forms part of the polypeptide exit tunnel.</text>
</comment>
<dbReference type="Proteomes" id="UP000177486">
    <property type="component" value="Unassembled WGS sequence"/>
</dbReference>
<evidence type="ECO:0000256" key="5">
    <source>
        <dbReference type="HAMAP-Rule" id="MF_01328"/>
    </source>
</evidence>
<proteinExistence type="inferred from homology"/>
<dbReference type="NCBIfam" id="TIGR03953">
    <property type="entry name" value="rplD_bact"/>
    <property type="match status" value="1"/>
</dbReference>
<name>A0A1G2EY53_9BACT</name>
<evidence type="ECO:0000256" key="3">
    <source>
        <dbReference type="ARBA" id="ARBA00023274"/>
    </source>
</evidence>
<dbReference type="Gene3D" id="3.40.1370.10">
    <property type="match status" value="1"/>
</dbReference>
<dbReference type="GO" id="GO:0006412">
    <property type="term" value="P:translation"/>
    <property type="evidence" value="ECO:0007669"/>
    <property type="project" value="UniProtKB-UniRule"/>
</dbReference>
<dbReference type="Pfam" id="PF00573">
    <property type="entry name" value="Ribosomal_L4"/>
    <property type="match status" value="1"/>
</dbReference>
<dbReference type="PANTHER" id="PTHR10746:SF6">
    <property type="entry name" value="LARGE RIBOSOMAL SUBUNIT PROTEIN UL4M"/>
    <property type="match status" value="1"/>
</dbReference>
<feature type="compositionally biased region" description="Basic residues" evidence="6">
    <location>
        <begin position="41"/>
        <end position="51"/>
    </location>
</feature>
<dbReference type="GO" id="GO:1990904">
    <property type="term" value="C:ribonucleoprotein complex"/>
    <property type="evidence" value="ECO:0007669"/>
    <property type="project" value="UniProtKB-KW"/>
</dbReference>
<gene>
    <name evidence="5" type="primary">rplD</name>
    <name evidence="7" type="ORF">A2931_01960</name>
</gene>
<accession>A0A1G2EY53</accession>
<sequence>MKTAVYNLKAEKVGELDLPESVFGLKWNPDLVHQVVESLRSNRRKGTAKAKGRGEVSGGGKKPWRQKGTGRARHGSIRSPIWVGGGVTHGPTGDKNYERKINKKAKQKAMYMILAKKNSEFELIIADEVSLNEGKTKVAKEVLGSLGRIKGFEGLARKGAKVIIAPKDRRTFLAFRNIPGVRTLEMRNMNPLDAMQAKYMILGREDVLNLSKT</sequence>
<keyword evidence="2 5" id="KW-0689">Ribosomal protein</keyword>
<evidence type="ECO:0000256" key="6">
    <source>
        <dbReference type="SAM" id="MobiDB-lite"/>
    </source>
</evidence>
<keyword evidence="5" id="KW-0699">rRNA-binding</keyword>
<reference evidence="7 8" key="1">
    <citation type="journal article" date="2016" name="Nat. Commun.">
        <title>Thousands of microbial genomes shed light on interconnected biogeochemical processes in an aquifer system.</title>
        <authorList>
            <person name="Anantharaman K."/>
            <person name="Brown C.T."/>
            <person name="Hug L.A."/>
            <person name="Sharon I."/>
            <person name="Castelle C.J."/>
            <person name="Probst A.J."/>
            <person name="Thomas B.C."/>
            <person name="Singh A."/>
            <person name="Wilkins M.J."/>
            <person name="Karaoz U."/>
            <person name="Brodie E.L."/>
            <person name="Williams K.H."/>
            <person name="Hubbard S.S."/>
            <person name="Banfield J.F."/>
        </authorList>
    </citation>
    <scope>NUCLEOTIDE SEQUENCE [LARGE SCALE GENOMIC DNA]</scope>
</reference>
<evidence type="ECO:0000256" key="1">
    <source>
        <dbReference type="ARBA" id="ARBA00010528"/>
    </source>
</evidence>
<evidence type="ECO:0000256" key="4">
    <source>
        <dbReference type="ARBA" id="ARBA00035244"/>
    </source>
</evidence>
<dbReference type="AlphaFoldDB" id="A0A1G2EY53"/>
<protein>
    <recommendedName>
        <fullName evidence="4 5">Large ribosomal subunit protein uL4</fullName>
    </recommendedName>
</protein>
<dbReference type="GO" id="GO:0005840">
    <property type="term" value="C:ribosome"/>
    <property type="evidence" value="ECO:0007669"/>
    <property type="project" value="UniProtKB-KW"/>
</dbReference>
<dbReference type="InterPro" id="IPR002136">
    <property type="entry name" value="Ribosomal_uL4"/>
</dbReference>
<feature type="region of interest" description="Disordered" evidence="6">
    <location>
        <begin position="39"/>
        <end position="97"/>
    </location>
</feature>
<dbReference type="InterPro" id="IPR013005">
    <property type="entry name" value="Ribosomal_uL4-like"/>
</dbReference>
<comment type="caution">
    <text evidence="7">The sequence shown here is derived from an EMBL/GenBank/DDBJ whole genome shotgun (WGS) entry which is preliminary data.</text>
</comment>
<dbReference type="PANTHER" id="PTHR10746">
    <property type="entry name" value="50S RIBOSOMAL PROTEIN L4"/>
    <property type="match status" value="1"/>
</dbReference>
<evidence type="ECO:0000313" key="7">
    <source>
        <dbReference type="EMBL" id="OGZ30746.1"/>
    </source>
</evidence>
<dbReference type="InterPro" id="IPR023574">
    <property type="entry name" value="Ribosomal_uL4_dom_sf"/>
</dbReference>
<comment type="subunit">
    <text evidence="5">Part of the 50S ribosomal subunit.</text>
</comment>